<dbReference type="GO" id="GO:0004563">
    <property type="term" value="F:beta-N-acetylhexosaminidase activity"/>
    <property type="evidence" value="ECO:0007669"/>
    <property type="project" value="UniProtKB-EC"/>
</dbReference>
<dbReference type="PANTHER" id="PTHR30480">
    <property type="entry name" value="BETA-HEXOSAMINIDASE-RELATED"/>
    <property type="match status" value="1"/>
</dbReference>
<gene>
    <name evidence="7" type="ORF">S06H3_49772</name>
</gene>
<sequence>QSLSKVPLLITADLERGLGNQLTGGVHFPYNMALGATRSEELAYLDGKITALEARAAGIHQTYAPVVDVNNNADNPIINIRSFGETPELVSKLGTAFIRGCQDNGLIATAKHFPGHGDTDVDSHSRLVVINADKYRLNTVELPPFRAAIEAGVRSIMIAHISVPVLDAEDTPATLSSNIISGLLRESLQFDGLVVTDAMEMGGITNEHSIVNAAVKTIQAGSDMILIPPDASLAQRGLMAAVKRGFISEERII</sequence>
<dbReference type="EMBL" id="BARV01031459">
    <property type="protein sequence ID" value="GAI37879.1"/>
    <property type="molecule type" value="Genomic_DNA"/>
</dbReference>
<evidence type="ECO:0000259" key="6">
    <source>
        <dbReference type="Pfam" id="PF00933"/>
    </source>
</evidence>
<protein>
    <recommendedName>
        <fullName evidence="3">beta-N-acetylhexosaminidase</fullName>
        <ecNumber evidence="3">3.2.1.52</ecNumber>
    </recommendedName>
</protein>
<dbReference type="AlphaFoldDB" id="X1Q3R4"/>
<feature type="non-terminal residue" evidence="7">
    <location>
        <position position="1"/>
    </location>
</feature>
<accession>X1Q3R4</accession>
<dbReference type="Gene3D" id="3.20.20.300">
    <property type="entry name" value="Glycoside hydrolase, family 3, N-terminal domain"/>
    <property type="match status" value="1"/>
</dbReference>
<comment type="catalytic activity">
    <reaction evidence="1">
        <text>Hydrolysis of terminal non-reducing N-acetyl-D-hexosamine residues in N-acetyl-beta-D-hexosaminides.</text>
        <dbReference type="EC" id="3.2.1.52"/>
    </reaction>
</comment>
<dbReference type="GO" id="GO:0005975">
    <property type="term" value="P:carbohydrate metabolic process"/>
    <property type="evidence" value="ECO:0007669"/>
    <property type="project" value="InterPro"/>
</dbReference>
<name>X1Q3R4_9ZZZZ</name>
<dbReference type="InterPro" id="IPR050226">
    <property type="entry name" value="NagZ_Beta-hexosaminidase"/>
</dbReference>
<reference evidence="7" key="1">
    <citation type="journal article" date="2014" name="Front. Microbiol.">
        <title>High frequency of phylogenetically diverse reductive dehalogenase-homologous genes in deep subseafloor sedimentary metagenomes.</title>
        <authorList>
            <person name="Kawai M."/>
            <person name="Futagami T."/>
            <person name="Toyoda A."/>
            <person name="Takaki Y."/>
            <person name="Nishi S."/>
            <person name="Hori S."/>
            <person name="Arai W."/>
            <person name="Tsubouchi T."/>
            <person name="Morono Y."/>
            <person name="Uchiyama I."/>
            <person name="Ito T."/>
            <person name="Fujiyama A."/>
            <person name="Inagaki F."/>
            <person name="Takami H."/>
        </authorList>
    </citation>
    <scope>NUCLEOTIDE SEQUENCE</scope>
    <source>
        <strain evidence="7">Expedition CK06-06</strain>
    </source>
</reference>
<keyword evidence="4" id="KW-0378">Hydrolase</keyword>
<evidence type="ECO:0000256" key="1">
    <source>
        <dbReference type="ARBA" id="ARBA00001231"/>
    </source>
</evidence>
<dbReference type="PANTHER" id="PTHR30480:SF13">
    <property type="entry name" value="BETA-HEXOSAMINIDASE"/>
    <property type="match status" value="1"/>
</dbReference>
<dbReference type="GO" id="GO:0009254">
    <property type="term" value="P:peptidoglycan turnover"/>
    <property type="evidence" value="ECO:0007669"/>
    <property type="project" value="TreeGrafter"/>
</dbReference>
<dbReference type="InterPro" id="IPR036962">
    <property type="entry name" value="Glyco_hydro_3_N_sf"/>
</dbReference>
<feature type="domain" description="Glycoside hydrolase family 3 N-terminal" evidence="6">
    <location>
        <begin position="3"/>
        <end position="252"/>
    </location>
</feature>
<evidence type="ECO:0000256" key="4">
    <source>
        <dbReference type="ARBA" id="ARBA00022801"/>
    </source>
</evidence>
<dbReference type="InterPro" id="IPR017853">
    <property type="entry name" value="GH"/>
</dbReference>
<dbReference type="EC" id="3.2.1.52" evidence="3"/>
<evidence type="ECO:0000256" key="5">
    <source>
        <dbReference type="ARBA" id="ARBA00023295"/>
    </source>
</evidence>
<comment type="similarity">
    <text evidence="2">Belongs to the glycosyl hydrolase 3 family.</text>
</comment>
<dbReference type="InterPro" id="IPR001764">
    <property type="entry name" value="Glyco_hydro_3_N"/>
</dbReference>
<dbReference type="PRINTS" id="PR00133">
    <property type="entry name" value="GLHYDRLASE3"/>
</dbReference>
<comment type="caution">
    <text evidence="7">The sequence shown here is derived from an EMBL/GenBank/DDBJ whole genome shotgun (WGS) entry which is preliminary data.</text>
</comment>
<organism evidence="7">
    <name type="scientific">marine sediment metagenome</name>
    <dbReference type="NCBI Taxonomy" id="412755"/>
    <lineage>
        <taxon>unclassified sequences</taxon>
        <taxon>metagenomes</taxon>
        <taxon>ecological metagenomes</taxon>
    </lineage>
</organism>
<feature type="non-terminal residue" evidence="7">
    <location>
        <position position="253"/>
    </location>
</feature>
<evidence type="ECO:0000256" key="3">
    <source>
        <dbReference type="ARBA" id="ARBA00012663"/>
    </source>
</evidence>
<dbReference type="Pfam" id="PF00933">
    <property type="entry name" value="Glyco_hydro_3"/>
    <property type="match status" value="1"/>
</dbReference>
<keyword evidence="5" id="KW-0326">Glycosidase</keyword>
<dbReference type="SUPFAM" id="SSF51445">
    <property type="entry name" value="(Trans)glycosidases"/>
    <property type="match status" value="1"/>
</dbReference>
<proteinExistence type="inferred from homology"/>
<evidence type="ECO:0000256" key="2">
    <source>
        <dbReference type="ARBA" id="ARBA00005336"/>
    </source>
</evidence>
<evidence type="ECO:0000313" key="7">
    <source>
        <dbReference type="EMBL" id="GAI37879.1"/>
    </source>
</evidence>